<dbReference type="RefSeq" id="WP_275118465.1">
    <property type="nucleotide sequence ID" value="NZ_JAOTPO010000006.1"/>
</dbReference>
<dbReference type="InterPro" id="IPR004509">
    <property type="entry name" value="Competence_ComEA_HhH"/>
</dbReference>
<dbReference type="Pfam" id="PF12836">
    <property type="entry name" value="HHH_3"/>
    <property type="match status" value="1"/>
</dbReference>
<evidence type="ECO:0000313" key="2">
    <source>
        <dbReference type="EMBL" id="MDE5413849.1"/>
    </source>
</evidence>
<dbReference type="EMBL" id="JAOTPO010000006">
    <property type="protein sequence ID" value="MDE5413849.1"/>
    <property type="molecule type" value="Genomic_DNA"/>
</dbReference>
<dbReference type="SUPFAM" id="SSF142984">
    <property type="entry name" value="Nqo1 middle domain-like"/>
    <property type="match status" value="1"/>
</dbReference>
<comment type="caution">
    <text evidence="2">The sequence shown here is derived from an EMBL/GenBank/DDBJ whole genome shotgun (WGS) entry which is preliminary data.</text>
</comment>
<dbReference type="Proteomes" id="UP001148125">
    <property type="component" value="Unassembled WGS sequence"/>
</dbReference>
<proteinExistence type="predicted"/>
<dbReference type="PANTHER" id="PTHR21180:SF32">
    <property type="entry name" value="ENDONUCLEASE_EXONUCLEASE_PHOSPHATASE FAMILY DOMAIN-CONTAINING PROTEIN 1"/>
    <property type="match status" value="1"/>
</dbReference>
<evidence type="ECO:0000259" key="1">
    <source>
        <dbReference type="SMART" id="SM00278"/>
    </source>
</evidence>
<dbReference type="NCBIfam" id="TIGR00426">
    <property type="entry name" value="competence protein ComEA helix-hairpin-helix repeat region"/>
    <property type="match status" value="1"/>
</dbReference>
<dbReference type="Pfam" id="PF10531">
    <property type="entry name" value="SLBB"/>
    <property type="match status" value="1"/>
</dbReference>
<keyword evidence="3" id="KW-1185">Reference proteome</keyword>
<feature type="domain" description="Helix-hairpin-helix DNA-binding motif class 1" evidence="1">
    <location>
        <begin position="180"/>
        <end position="199"/>
    </location>
</feature>
<sequence length="203" mass="22258">MKFSKRELVLVSLIGVLLLVVSLSFIFNFDNNSDAEELNWYFEEEADNEQVPVEQKFSIIVDVKGQVVLPGVYELEEGQRMKDLIELAGGLTPDADEMKINLAAILSDAMAIYIPKVGEEDSTMIDSVMVGNESSTSKNGKVNINQATAEELQKLPGIGPAKATAIIAYRDENGPFQTIDDLQNVSGIGPKSIEKMSDEITTR</sequence>
<organism evidence="2 3">
    <name type="scientific">Alkalihalobacterium chitinilyticum</name>
    <dbReference type="NCBI Taxonomy" id="2980103"/>
    <lineage>
        <taxon>Bacteria</taxon>
        <taxon>Bacillati</taxon>
        <taxon>Bacillota</taxon>
        <taxon>Bacilli</taxon>
        <taxon>Bacillales</taxon>
        <taxon>Bacillaceae</taxon>
        <taxon>Alkalihalobacterium</taxon>
    </lineage>
</organism>
<protein>
    <submittedName>
        <fullName evidence="2">Helix-hairpin-helix domain-containing protein</fullName>
    </submittedName>
</protein>
<dbReference type="InterPro" id="IPR010994">
    <property type="entry name" value="RuvA_2-like"/>
</dbReference>
<accession>A0ABT5VHY3</accession>
<feature type="domain" description="Helix-hairpin-helix DNA-binding motif class 1" evidence="1">
    <location>
        <begin position="150"/>
        <end position="169"/>
    </location>
</feature>
<name>A0ABT5VHY3_9BACI</name>
<dbReference type="SMART" id="SM00278">
    <property type="entry name" value="HhH1"/>
    <property type="match status" value="2"/>
</dbReference>
<reference evidence="2" key="1">
    <citation type="submission" date="2024-05" db="EMBL/GenBank/DDBJ databases">
        <title>Alkalihalobacillus sp. strain MEB203 novel alkaliphilic bacterium from Lonar Lake, India.</title>
        <authorList>
            <person name="Joshi A."/>
            <person name="Thite S."/>
            <person name="Mengade P."/>
        </authorList>
    </citation>
    <scope>NUCLEOTIDE SEQUENCE</scope>
    <source>
        <strain evidence="2">MEB 203</strain>
    </source>
</reference>
<dbReference type="PANTHER" id="PTHR21180">
    <property type="entry name" value="ENDONUCLEASE/EXONUCLEASE/PHOSPHATASE FAMILY DOMAIN-CONTAINING PROTEIN 1"/>
    <property type="match status" value="1"/>
</dbReference>
<dbReference type="InterPro" id="IPR003583">
    <property type="entry name" value="Hlx-hairpin-Hlx_DNA-bd_motif"/>
</dbReference>
<gene>
    <name evidence="2" type="ORF">N7Z68_10670</name>
</gene>
<dbReference type="InterPro" id="IPR019554">
    <property type="entry name" value="Soluble_ligand-bd"/>
</dbReference>
<dbReference type="InterPro" id="IPR051675">
    <property type="entry name" value="Endo/Exo/Phosphatase_dom_1"/>
</dbReference>
<evidence type="ECO:0000313" key="3">
    <source>
        <dbReference type="Proteomes" id="UP001148125"/>
    </source>
</evidence>
<dbReference type="SUPFAM" id="SSF47781">
    <property type="entry name" value="RuvA domain 2-like"/>
    <property type="match status" value="1"/>
</dbReference>
<dbReference type="Gene3D" id="1.10.150.280">
    <property type="entry name" value="AF1531-like domain"/>
    <property type="match status" value="1"/>
</dbReference>